<dbReference type="InterPro" id="IPR042973">
    <property type="entry name" value="RNF222"/>
</dbReference>
<dbReference type="PROSITE" id="PS00518">
    <property type="entry name" value="ZF_RING_1"/>
    <property type="match status" value="1"/>
</dbReference>
<dbReference type="GO" id="GO:0008270">
    <property type="term" value="F:zinc ion binding"/>
    <property type="evidence" value="ECO:0007669"/>
    <property type="project" value="UniProtKB-KW"/>
</dbReference>
<evidence type="ECO:0000313" key="8">
    <source>
        <dbReference type="Proteomes" id="UP001474421"/>
    </source>
</evidence>
<accession>A0AAW1BX16</accession>
<dbReference type="InterPro" id="IPR001841">
    <property type="entry name" value="Znf_RING"/>
</dbReference>
<sequence length="227" mass="24907">MSQNNTSKEAPAATPGECPVCYETFQSPKVSRRMLSCGHTFCHDCLVKCLLSHEEGPLQNTLTCPICRFVTFLCNKRDCLPSKPDLSPSSLELPLSPSSLPLTCGVPPSSANTLVVPGHFLLPLHTYDRHQCLQRYPTMDSVVRPTGLERESHIFIITQYGMPLIEEDYITIAQDHSTGEAPDSEASQTCPGMGCFQSPIMMAVFLISAVALLGAVLPWLLLVRNNE</sequence>
<keyword evidence="8" id="KW-1185">Reference proteome</keyword>
<evidence type="ECO:0000259" key="6">
    <source>
        <dbReference type="PROSITE" id="PS50089"/>
    </source>
</evidence>
<dbReference type="PANTHER" id="PTHR47095:SF1">
    <property type="entry name" value="RING FINGER PROTEIN 222"/>
    <property type="match status" value="1"/>
</dbReference>
<keyword evidence="5" id="KW-0812">Transmembrane</keyword>
<dbReference type="InterPro" id="IPR027370">
    <property type="entry name" value="Znf-RING_euk"/>
</dbReference>
<comment type="caution">
    <text evidence="7">The sequence shown here is derived from an EMBL/GenBank/DDBJ whole genome shotgun (WGS) entry which is preliminary data.</text>
</comment>
<dbReference type="EMBL" id="JAOTOJ010000002">
    <property type="protein sequence ID" value="KAK9406774.1"/>
    <property type="molecule type" value="Genomic_DNA"/>
</dbReference>
<dbReference type="PANTHER" id="PTHR47095">
    <property type="entry name" value="RING FINGER PROTEIN 222"/>
    <property type="match status" value="1"/>
</dbReference>
<evidence type="ECO:0000256" key="5">
    <source>
        <dbReference type="SAM" id="Phobius"/>
    </source>
</evidence>
<dbReference type="CDD" id="cd16564">
    <property type="entry name" value="RING-HC_RNF222"/>
    <property type="match status" value="1"/>
</dbReference>
<gene>
    <name evidence="7" type="ORF">NXF25_005548</name>
</gene>
<dbReference type="SMART" id="SM00184">
    <property type="entry name" value="RING"/>
    <property type="match status" value="1"/>
</dbReference>
<keyword evidence="5" id="KW-1133">Transmembrane helix</keyword>
<dbReference type="InterPro" id="IPR013083">
    <property type="entry name" value="Znf_RING/FYVE/PHD"/>
</dbReference>
<dbReference type="Proteomes" id="UP001474421">
    <property type="component" value="Unassembled WGS sequence"/>
</dbReference>
<dbReference type="AlphaFoldDB" id="A0AAW1BX16"/>
<reference evidence="7 8" key="1">
    <citation type="journal article" date="2024" name="Proc. Natl. Acad. Sci. U.S.A.">
        <title>The genetic regulatory architecture and epigenomic basis for age-related changes in rattlesnake venom.</title>
        <authorList>
            <person name="Hogan M.P."/>
            <person name="Holding M.L."/>
            <person name="Nystrom G.S."/>
            <person name="Colston T.J."/>
            <person name="Bartlett D.A."/>
            <person name="Mason A.J."/>
            <person name="Ellsworth S.A."/>
            <person name="Rautsaw R.M."/>
            <person name="Lawrence K.C."/>
            <person name="Strickland J.L."/>
            <person name="He B."/>
            <person name="Fraser P."/>
            <person name="Margres M.J."/>
            <person name="Gilbert D.M."/>
            <person name="Gibbs H.L."/>
            <person name="Parkinson C.L."/>
            <person name="Rokyta D.R."/>
        </authorList>
    </citation>
    <scope>NUCLEOTIDE SEQUENCE [LARGE SCALE GENOMIC DNA]</scope>
    <source>
        <strain evidence="7">DRR0105</strain>
    </source>
</reference>
<dbReference type="PROSITE" id="PS50089">
    <property type="entry name" value="ZF_RING_2"/>
    <property type="match status" value="1"/>
</dbReference>
<protein>
    <submittedName>
        <fullName evidence="7">RING finger protein</fullName>
    </submittedName>
</protein>
<dbReference type="InterPro" id="IPR017907">
    <property type="entry name" value="Znf_RING_CS"/>
</dbReference>
<organism evidence="7 8">
    <name type="scientific">Crotalus adamanteus</name>
    <name type="common">Eastern diamondback rattlesnake</name>
    <dbReference type="NCBI Taxonomy" id="8729"/>
    <lineage>
        <taxon>Eukaryota</taxon>
        <taxon>Metazoa</taxon>
        <taxon>Chordata</taxon>
        <taxon>Craniata</taxon>
        <taxon>Vertebrata</taxon>
        <taxon>Euteleostomi</taxon>
        <taxon>Lepidosauria</taxon>
        <taxon>Squamata</taxon>
        <taxon>Bifurcata</taxon>
        <taxon>Unidentata</taxon>
        <taxon>Episquamata</taxon>
        <taxon>Toxicofera</taxon>
        <taxon>Serpentes</taxon>
        <taxon>Colubroidea</taxon>
        <taxon>Viperidae</taxon>
        <taxon>Crotalinae</taxon>
        <taxon>Crotalus</taxon>
    </lineage>
</organism>
<dbReference type="Gene3D" id="3.30.40.10">
    <property type="entry name" value="Zinc/RING finger domain, C3HC4 (zinc finger)"/>
    <property type="match status" value="1"/>
</dbReference>
<dbReference type="SUPFAM" id="SSF57850">
    <property type="entry name" value="RING/U-box"/>
    <property type="match status" value="1"/>
</dbReference>
<name>A0AAW1BX16_CROAD</name>
<evidence type="ECO:0000313" key="7">
    <source>
        <dbReference type="EMBL" id="KAK9406774.1"/>
    </source>
</evidence>
<feature type="transmembrane region" description="Helical" evidence="5">
    <location>
        <begin position="200"/>
        <end position="222"/>
    </location>
</feature>
<evidence type="ECO:0000256" key="4">
    <source>
        <dbReference type="PROSITE-ProRule" id="PRU00175"/>
    </source>
</evidence>
<evidence type="ECO:0000256" key="2">
    <source>
        <dbReference type="ARBA" id="ARBA00022771"/>
    </source>
</evidence>
<keyword evidence="5" id="KW-0472">Membrane</keyword>
<keyword evidence="2 4" id="KW-0863">Zinc-finger</keyword>
<feature type="domain" description="RING-type" evidence="6">
    <location>
        <begin position="18"/>
        <end position="68"/>
    </location>
</feature>
<evidence type="ECO:0000256" key="1">
    <source>
        <dbReference type="ARBA" id="ARBA00022723"/>
    </source>
</evidence>
<dbReference type="Pfam" id="PF13445">
    <property type="entry name" value="zf-RING_UBOX"/>
    <property type="match status" value="1"/>
</dbReference>
<keyword evidence="1" id="KW-0479">Metal-binding</keyword>
<proteinExistence type="predicted"/>
<evidence type="ECO:0000256" key="3">
    <source>
        <dbReference type="ARBA" id="ARBA00022833"/>
    </source>
</evidence>
<keyword evidence="3" id="KW-0862">Zinc</keyword>